<sequence>MHNVLKFVSYAVLVLMASAVVYAGVIGITYWTGIGV</sequence>
<organism evidence="2 3">
    <name type="scientific">Pseudomonas fluorescens</name>
    <dbReference type="NCBI Taxonomy" id="294"/>
    <lineage>
        <taxon>Bacteria</taxon>
        <taxon>Pseudomonadati</taxon>
        <taxon>Pseudomonadota</taxon>
        <taxon>Gammaproteobacteria</taxon>
        <taxon>Pseudomonadales</taxon>
        <taxon>Pseudomonadaceae</taxon>
        <taxon>Pseudomonas</taxon>
    </lineage>
</organism>
<keyword evidence="1" id="KW-0812">Transmembrane</keyword>
<accession>A0A5E7UJT0</accession>
<feature type="transmembrane region" description="Helical" evidence="1">
    <location>
        <begin position="7"/>
        <end position="31"/>
    </location>
</feature>
<evidence type="ECO:0000313" key="3">
    <source>
        <dbReference type="Proteomes" id="UP000381378"/>
    </source>
</evidence>
<keyword evidence="1" id="KW-1133">Transmembrane helix</keyword>
<dbReference type="Proteomes" id="UP000381378">
    <property type="component" value="Unassembled WGS sequence"/>
</dbReference>
<dbReference type="AlphaFoldDB" id="A0A5E7UJT0"/>
<evidence type="ECO:0000256" key="1">
    <source>
        <dbReference type="SAM" id="Phobius"/>
    </source>
</evidence>
<evidence type="ECO:0000313" key="2">
    <source>
        <dbReference type="EMBL" id="VVQ10940.1"/>
    </source>
</evidence>
<gene>
    <name evidence="2" type="ORF">PS928_03680</name>
</gene>
<dbReference type="EMBL" id="CABVJF010000014">
    <property type="protein sequence ID" value="VVQ10940.1"/>
    <property type="molecule type" value="Genomic_DNA"/>
</dbReference>
<reference evidence="2 3" key="1">
    <citation type="submission" date="2019-09" db="EMBL/GenBank/DDBJ databases">
        <authorList>
            <person name="Chandra G."/>
            <person name="Truman W A."/>
        </authorList>
    </citation>
    <scope>NUCLEOTIDE SEQUENCE [LARGE SCALE GENOMIC DNA]</scope>
    <source>
        <strain evidence="2">PS928</strain>
    </source>
</reference>
<protein>
    <submittedName>
        <fullName evidence="2">Uncharacterized protein</fullName>
    </submittedName>
</protein>
<keyword evidence="1" id="KW-0472">Membrane</keyword>
<name>A0A5E7UJT0_PSEFL</name>
<proteinExistence type="predicted"/>